<comment type="caution">
    <text evidence="1">The sequence shown here is derived from an EMBL/GenBank/DDBJ whole genome shotgun (WGS) entry which is preliminary data.</text>
</comment>
<dbReference type="RefSeq" id="WP_377279895.1">
    <property type="nucleotide sequence ID" value="NZ_JBHSGL010000015.1"/>
</dbReference>
<evidence type="ECO:0000313" key="2">
    <source>
        <dbReference type="Proteomes" id="UP001595932"/>
    </source>
</evidence>
<accession>A0ABV9MHR2</accession>
<proteinExistence type="predicted"/>
<evidence type="ECO:0000313" key="1">
    <source>
        <dbReference type="EMBL" id="MFC4714168.1"/>
    </source>
</evidence>
<dbReference type="Pfam" id="PF13289">
    <property type="entry name" value="SIR2_2"/>
    <property type="match status" value="1"/>
</dbReference>
<reference evidence="2" key="1">
    <citation type="journal article" date="2019" name="Int. J. Syst. Evol. Microbiol.">
        <title>The Global Catalogue of Microorganisms (GCM) 10K type strain sequencing project: providing services to taxonomists for standard genome sequencing and annotation.</title>
        <authorList>
            <consortium name="The Broad Institute Genomics Platform"/>
            <consortium name="The Broad Institute Genome Sequencing Center for Infectious Disease"/>
            <person name="Wu L."/>
            <person name="Ma J."/>
        </authorList>
    </citation>
    <scope>NUCLEOTIDE SEQUENCE [LARGE SCALE GENOMIC DNA]</scope>
    <source>
        <strain evidence="2">CGMCC 1.12151</strain>
    </source>
</reference>
<protein>
    <submittedName>
        <fullName evidence="1">SIR2 family protein</fullName>
    </submittedName>
</protein>
<sequence length="394" mass="46172">MSVSEIDKKFLESISGKNVNFLIGSGASFPYFPTLHLGDNMPTFEELVTSNEMYDKNKKIMYAYYFDKWISEMFLLNISEEKTTDYEDVIGNYKRLVNNLLIFLQREGNEKPKRVNLFTTNYDLFFERTFDEINKKGPFCYFNDGSKGFIERAIGISNFHMNVSHSGVNDRYKREVPTINLLKVHGSVSWTQKKEGKEEILVSYQDNQISDLKNYLNDIDDYSRTDIENIFEELSDEIEGEEIKIEIKNISEKLSDLNINEDRVSNFYDLYKAIPIINPNKWKFNETVFEQHYYQLLRLLSYELEKKGAVLIVFGFSFADEHITEIIKRSMSNPTLKVYIVSYSKSSKENIKQKIGLYPNITYLPQKFEKNDGTCLNGNFDFLNNLFEGKDSYE</sequence>
<name>A0ABV9MHR2_9BACL</name>
<dbReference type="Proteomes" id="UP001595932">
    <property type="component" value="Unassembled WGS sequence"/>
</dbReference>
<gene>
    <name evidence="1" type="ORF">ACFO5U_15065</name>
</gene>
<dbReference type="EMBL" id="JBHSGL010000015">
    <property type="protein sequence ID" value="MFC4714168.1"/>
    <property type="molecule type" value="Genomic_DNA"/>
</dbReference>
<keyword evidence="2" id="KW-1185">Reference proteome</keyword>
<organism evidence="1 2">
    <name type="scientific">Planococcus dechangensis</name>
    <dbReference type="NCBI Taxonomy" id="1176255"/>
    <lineage>
        <taxon>Bacteria</taxon>
        <taxon>Bacillati</taxon>
        <taxon>Bacillota</taxon>
        <taxon>Bacilli</taxon>
        <taxon>Bacillales</taxon>
        <taxon>Caryophanaceae</taxon>
        <taxon>Planococcus</taxon>
    </lineage>
</organism>